<feature type="compositionally biased region" description="Basic and acidic residues" evidence="1">
    <location>
        <begin position="108"/>
        <end position="119"/>
    </location>
</feature>
<sequence length="157" mass="17365">MRFTASPVVELPVGGVVLMFKQDNDSFEVGTSVWPSSLVLVKFVERCIRDPALPFADVPRFPGTRAVELGSGCGPAGLGLSRLGLTDIAPVEAVKNSCNTKHGVRNNSTKEKTEPKEDGYKNTRYYQNIMRIHHQLFLLQIGCFPKLLLSILQKAFM</sequence>
<evidence type="ECO:0008006" key="4">
    <source>
        <dbReference type="Google" id="ProtNLM"/>
    </source>
</evidence>
<dbReference type="InParanoid" id="A0A804MJZ3"/>
<reference evidence="3" key="1">
    <citation type="submission" date="2015-12" db="EMBL/GenBank/DDBJ databases">
        <title>Update maize B73 reference genome by single molecule sequencing technologies.</title>
        <authorList>
            <consortium name="Maize Genome Sequencing Project"/>
            <person name="Ware D."/>
        </authorList>
    </citation>
    <scope>NUCLEOTIDE SEQUENCE [LARGE SCALE GENOMIC DNA]</scope>
    <source>
        <strain evidence="3">cv. B73</strain>
    </source>
</reference>
<dbReference type="InterPro" id="IPR019410">
    <property type="entry name" value="Methyltransf_16"/>
</dbReference>
<feature type="region of interest" description="Disordered" evidence="1">
    <location>
        <begin position="99"/>
        <end position="119"/>
    </location>
</feature>
<proteinExistence type="predicted"/>
<evidence type="ECO:0000256" key="1">
    <source>
        <dbReference type="SAM" id="MobiDB-lite"/>
    </source>
</evidence>
<accession>A0A804MJZ3</accession>
<reference evidence="2" key="2">
    <citation type="submission" date="2019-07" db="EMBL/GenBank/DDBJ databases">
        <authorList>
            <person name="Seetharam A."/>
            <person name="Woodhouse M."/>
            <person name="Cannon E."/>
        </authorList>
    </citation>
    <scope>NUCLEOTIDE SEQUENCE [LARGE SCALE GENOMIC DNA]</scope>
    <source>
        <strain evidence="2">cv. B73</strain>
    </source>
</reference>
<dbReference type="Pfam" id="PF10294">
    <property type="entry name" value="Methyltransf_16"/>
    <property type="match status" value="1"/>
</dbReference>
<organism evidence="2 3">
    <name type="scientific">Zea mays</name>
    <name type="common">Maize</name>
    <dbReference type="NCBI Taxonomy" id="4577"/>
    <lineage>
        <taxon>Eukaryota</taxon>
        <taxon>Viridiplantae</taxon>
        <taxon>Streptophyta</taxon>
        <taxon>Embryophyta</taxon>
        <taxon>Tracheophyta</taxon>
        <taxon>Spermatophyta</taxon>
        <taxon>Magnoliopsida</taxon>
        <taxon>Liliopsida</taxon>
        <taxon>Poales</taxon>
        <taxon>Poaceae</taxon>
        <taxon>PACMAD clade</taxon>
        <taxon>Panicoideae</taxon>
        <taxon>Andropogonodae</taxon>
        <taxon>Andropogoneae</taxon>
        <taxon>Tripsacinae</taxon>
        <taxon>Zea</taxon>
    </lineage>
</organism>
<dbReference type="Proteomes" id="UP000007305">
    <property type="component" value="Chromosome 2"/>
</dbReference>
<dbReference type="InterPro" id="IPR029063">
    <property type="entry name" value="SAM-dependent_MTases_sf"/>
</dbReference>
<keyword evidence="3" id="KW-1185">Reference proteome</keyword>
<dbReference type="Gene3D" id="3.40.50.150">
    <property type="entry name" value="Vaccinia Virus protein VP39"/>
    <property type="match status" value="1"/>
</dbReference>
<evidence type="ECO:0000313" key="3">
    <source>
        <dbReference type="Proteomes" id="UP000007305"/>
    </source>
</evidence>
<evidence type="ECO:0000313" key="2">
    <source>
        <dbReference type="EnsemblPlants" id="Zm00001eb092020_P001"/>
    </source>
</evidence>
<dbReference type="Gramene" id="Zm00001eb092020_T001">
    <property type="protein sequence ID" value="Zm00001eb092020_P001"/>
    <property type="gene ID" value="Zm00001eb092020"/>
</dbReference>
<name>A0A804MJZ3_MAIZE</name>
<protein>
    <recommendedName>
        <fullName evidence="4">S-adenosyl-L-methionine-dependent methyltransferase superfamily protein</fullName>
    </recommendedName>
</protein>
<dbReference type="EnsemblPlants" id="Zm00001eb092020_T001">
    <property type="protein sequence ID" value="Zm00001eb092020_P001"/>
    <property type="gene ID" value="Zm00001eb092020"/>
</dbReference>
<reference evidence="2" key="3">
    <citation type="submission" date="2021-05" db="UniProtKB">
        <authorList>
            <consortium name="EnsemblPlants"/>
        </authorList>
    </citation>
    <scope>IDENTIFICATION</scope>
    <source>
        <strain evidence="2">cv. B73</strain>
    </source>
</reference>
<dbReference type="AlphaFoldDB" id="A0A804MJZ3"/>